<comment type="caution">
    <text evidence="2">The sequence shown here is derived from an EMBL/GenBank/DDBJ whole genome shotgun (WGS) entry which is preliminary data.</text>
</comment>
<protein>
    <submittedName>
        <fullName evidence="2">MIP18 family protein FAM96A</fullName>
    </submittedName>
</protein>
<dbReference type="SUPFAM" id="SSF117916">
    <property type="entry name" value="Fe-S cluster assembly (FSCA) domain-like"/>
    <property type="match status" value="1"/>
</dbReference>
<evidence type="ECO:0000313" key="2">
    <source>
        <dbReference type="EMBL" id="OAF65577.1"/>
    </source>
</evidence>
<dbReference type="InterPro" id="IPR034904">
    <property type="entry name" value="FSCA_dom_sf"/>
</dbReference>
<dbReference type="GO" id="GO:0051604">
    <property type="term" value="P:protein maturation"/>
    <property type="evidence" value="ECO:0007669"/>
    <property type="project" value="InterPro"/>
</dbReference>
<dbReference type="EMBL" id="LWCA01001233">
    <property type="protein sequence ID" value="OAF65577.1"/>
    <property type="molecule type" value="Genomic_DNA"/>
</dbReference>
<dbReference type="Gene3D" id="3.30.300.130">
    <property type="entry name" value="Fe-S cluster assembly (FSCA)"/>
    <property type="match status" value="1"/>
</dbReference>
<organism evidence="2 3">
    <name type="scientific">Intoshia linei</name>
    <dbReference type="NCBI Taxonomy" id="1819745"/>
    <lineage>
        <taxon>Eukaryota</taxon>
        <taxon>Metazoa</taxon>
        <taxon>Spiralia</taxon>
        <taxon>Lophotrochozoa</taxon>
        <taxon>Mesozoa</taxon>
        <taxon>Orthonectida</taxon>
        <taxon>Rhopaluridae</taxon>
        <taxon>Intoshia</taxon>
    </lineage>
</organism>
<dbReference type="InterPro" id="IPR039796">
    <property type="entry name" value="MIP18"/>
</dbReference>
<gene>
    <name evidence="2" type="ORF">A3Q56_06677</name>
</gene>
<dbReference type="PANTHER" id="PTHR12377">
    <property type="entry name" value="CYTOSOLIC IRON-SULFUR ASSEMBLY COMPONENT 2B-RELATED"/>
    <property type="match status" value="1"/>
</dbReference>
<comment type="similarity">
    <text evidence="1">Belongs to the MIP18 family.</text>
</comment>
<evidence type="ECO:0000256" key="1">
    <source>
        <dbReference type="ARBA" id="ARBA00010381"/>
    </source>
</evidence>
<proteinExistence type="inferred from homology"/>
<name>A0A177AU73_9BILA</name>
<evidence type="ECO:0000313" key="3">
    <source>
        <dbReference type="Proteomes" id="UP000078046"/>
    </source>
</evidence>
<sequence>MQSYPQVKETLPERIISDNDFNDECDEIDEQICQCHLQLMILIILCIHLFTLMYDSHIIRNIKDPEYNYTLEQLDVVSLNRIHVNTDKRTINVKIVPTVPQCGLISIIGLAVKAKLLLTLPLDYIINVNIKEETHQQWKTHNARFADKERIYAALDNYKVFPLIMSCWSGVQDES</sequence>
<dbReference type="AlphaFoldDB" id="A0A177AU73"/>
<accession>A0A177AU73</accession>
<dbReference type="OrthoDB" id="2746at2759"/>
<dbReference type="Proteomes" id="UP000078046">
    <property type="component" value="Unassembled WGS sequence"/>
</dbReference>
<reference evidence="2 3" key="1">
    <citation type="submission" date="2016-04" db="EMBL/GenBank/DDBJ databases">
        <title>The genome of Intoshia linei affirms orthonectids as highly simplified spiralians.</title>
        <authorList>
            <person name="Mikhailov K.V."/>
            <person name="Slusarev G.S."/>
            <person name="Nikitin M.A."/>
            <person name="Logacheva M.D."/>
            <person name="Penin A."/>
            <person name="Aleoshin V."/>
            <person name="Panchin Y.V."/>
        </authorList>
    </citation>
    <scope>NUCLEOTIDE SEQUENCE [LARGE SCALE GENOMIC DNA]</scope>
    <source>
        <strain evidence="2">Intl2013</strain>
        <tissue evidence="2">Whole animal</tissue>
    </source>
</reference>
<keyword evidence="3" id="KW-1185">Reference proteome</keyword>